<evidence type="ECO:0000313" key="2">
    <source>
        <dbReference type="EMBL" id="RXH95259.1"/>
    </source>
</evidence>
<evidence type="ECO:0000256" key="1">
    <source>
        <dbReference type="SAM" id="Phobius"/>
    </source>
</evidence>
<evidence type="ECO:0000313" key="3">
    <source>
        <dbReference type="Proteomes" id="UP000290289"/>
    </source>
</evidence>
<reference evidence="2 3" key="1">
    <citation type="submission" date="2018-10" db="EMBL/GenBank/DDBJ databases">
        <title>A high-quality apple genome assembly.</title>
        <authorList>
            <person name="Hu J."/>
        </authorList>
    </citation>
    <scope>NUCLEOTIDE SEQUENCE [LARGE SCALE GENOMIC DNA]</scope>
    <source>
        <strain evidence="3">cv. HFTH1</strain>
        <tissue evidence="2">Young leaf</tissue>
    </source>
</reference>
<organism evidence="2 3">
    <name type="scientific">Malus domestica</name>
    <name type="common">Apple</name>
    <name type="synonym">Pyrus malus</name>
    <dbReference type="NCBI Taxonomy" id="3750"/>
    <lineage>
        <taxon>Eukaryota</taxon>
        <taxon>Viridiplantae</taxon>
        <taxon>Streptophyta</taxon>
        <taxon>Embryophyta</taxon>
        <taxon>Tracheophyta</taxon>
        <taxon>Spermatophyta</taxon>
        <taxon>Magnoliopsida</taxon>
        <taxon>eudicotyledons</taxon>
        <taxon>Gunneridae</taxon>
        <taxon>Pentapetalae</taxon>
        <taxon>rosids</taxon>
        <taxon>fabids</taxon>
        <taxon>Rosales</taxon>
        <taxon>Rosaceae</taxon>
        <taxon>Amygdaloideae</taxon>
        <taxon>Maleae</taxon>
        <taxon>Malus</taxon>
    </lineage>
</organism>
<comment type="caution">
    <text evidence="2">The sequence shown here is derived from an EMBL/GenBank/DDBJ whole genome shotgun (WGS) entry which is preliminary data.</text>
</comment>
<keyword evidence="3" id="KW-1185">Reference proteome</keyword>
<dbReference type="AlphaFoldDB" id="A0A498JHC5"/>
<keyword evidence="1" id="KW-1133">Transmembrane helix</keyword>
<dbReference type="EMBL" id="RDQH01000333">
    <property type="protein sequence ID" value="RXH95259.1"/>
    <property type="molecule type" value="Genomic_DNA"/>
</dbReference>
<keyword evidence="1" id="KW-0812">Transmembrane</keyword>
<name>A0A498JHC5_MALDO</name>
<accession>A0A498JHC5</accession>
<keyword evidence="1" id="KW-0472">Membrane</keyword>
<gene>
    <name evidence="2" type="ORF">DVH24_024943</name>
</gene>
<feature type="transmembrane region" description="Helical" evidence="1">
    <location>
        <begin position="12"/>
        <end position="33"/>
    </location>
</feature>
<protein>
    <submittedName>
        <fullName evidence="2">Uncharacterized protein</fullName>
    </submittedName>
</protein>
<sequence>MRQIVSPPVWVPFPSLLICAITVKLLIIFNSIFHTKRVLKKDNDYLPSLFLCPPMPSCLCGHG</sequence>
<dbReference type="Proteomes" id="UP000290289">
    <property type="component" value="Chromosome 7"/>
</dbReference>
<proteinExistence type="predicted"/>